<accession>A0AAC9NTC3</accession>
<evidence type="ECO:0000313" key="2">
    <source>
        <dbReference type="EMBL" id="APD91953.1"/>
    </source>
</evidence>
<dbReference type="Proteomes" id="UP000182101">
    <property type="component" value="Plasmid pAMCP48-600"/>
</dbReference>
<evidence type="ECO:0000313" key="3">
    <source>
        <dbReference type="Proteomes" id="UP000182101"/>
    </source>
</evidence>
<protein>
    <submittedName>
        <fullName evidence="2">Uncharacterized protein</fullName>
    </submittedName>
</protein>
<keyword evidence="2" id="KW-0614">Plasmid</keyword>
<gene>
    <name evidence="2" type="ORF">BM524_18710</name>
</gene>
<name>A0AAC9NTC3_9ALTE</name>
<keyword evidence="1" id="KW-1133">Transmembrane helix</keyword>
<dbReference type="EMBL" id="CP018025">
    <property type="protein sequence ID" value="APD91953.1"/>
    <property type="molecule type" value="Genomic_DNA"/>
</dbReference>
<keyword evidence="1" id="KW-0472">Membrane</keyword>
<feature type="transmembrane region" description="Helical" evidence="1">
    <location>
        <begin position="22"/>
        <end position="39"/>
    </location>
</feature>
<organism evidence="2 3">
    <name type="scientific">Alteromonas mediterranea</name>
    <dbReference type="NCBI Taxonomy" id="314275"/>
    <lineage>
        <taxon>Bacteria</taxon>
        <taxon>Pseudomonadati</taxon>
        <taxon>Pseudomonadota</taxon>
        <taxon>Gammaproteobacteria</taxon>
        <taxon>Alteromonadales</taxon>
        <taxon>Alteromonadaceae</taxon>
        <taxon>Alteromonas/Salinimonas group</taxon>
        <taxon>Alteromonas</taxon>
    </lineage>
</organism>
<keyword evidence="1" id="KW-0812">Transmembrane</keyword>
<geneLocation type="plasmid" evidence="3">
    <name>pamcp48-600</name>
</geneLocation>
<proteinExistence type="predicted"/>
<reference evidence="2 3" key="1">
    <citation type="submission" date="2016-11" db="EMBL/GenBank/DDBJ databases">
        <title>Networking in microbes: conjugative elements and plasmids in the genus Alteromonas.</title>
        <authorList>
            <person name="Lopez-Perez M."/>
            <person name="Ramon-Marco N."/>
            <person name="Rodriguez-Valera F."/>
        </authorList>
    </citation>
    <scope>NUCLEOTIDE SEQUENCE [LARGE SCALE GENOMIC DNA]</scope>
    <source>
        <strain evidence="2 3">CP48</strain>
        <plasmid evidence="3">pamcp48-600</plasmid>
    </source>
</reference>
<sequence length="117" mass="12586">MVWLGLSAFISAYFGYLWGNDTLLAISAGSLLTSAYAVIDYTIQEMTSRLVTLSPRNKQAFLVMVTLGTLSSIMFALTTISADGVSGPIVYLGWAMSATGLYNASMFVVKIIRARGL</sequence>
<feature type="transmembrane region" description="Helical" evidence="1">
    <location>
        <begin position="88"/>
        <end position="109"/>
    </location>
</feature>
<dbReference type="AlphaFoldDB" id="A0AAC9NTC3"/>
<feature type="transmembrane region" description="Helical" evidence="1">
    <location>
        <begin position="60"/>
        <end position="82"/>
    </location>
</feature>
<evidence type="ECO:0000256" key="1">
    <source>
        <dbReference type="SAM" id="Phobius"/>
    </source>
</evidence>